<evidence type="ECO:0008006" key="4">
    <source>
        <dbReference type="Google" id="ProtNLM"/>
    </source>
</evidence>
<dbReference type="Proteomes" id="UP000005237">
    <property type="component" value="Unassembled WGS sequence"/>
</dbReference>
<protein>
    <recommendedName>
        <fullName evidence="4">Reverse transcriptase domain-containing protein</fullName>
    </recommendedName>
</protein>
<dbReference type="EnsemblMetazoa" id="CJA15930c.1">
    <property type="protein sequence ID" value="CJA15930c.1"/>
    <property type="gene ID" value="WBGene00135134"/>
</dbReference>
<name>A0A8R1HYT7_CAEJA</name>
<reference evidence="2" key="2">
    <citation type="submission" date="2022-06" db="UniProtKB">
        <authorList>
            <consortium name="EnsemblMetazoa"/>
        </authorList>
    </citation>
    <scope>IDENTIFICATION</scope>
    <source>
        <strain evidence="2">DF5081</strain>
    </source>
</reference>
<feature type="region of interest" description="Disordered" evidence="1">
    <location>
        <begin position="30"/>
        <end position="77"/>
    </location>
</feature>
<sequence length="151" mass="16707">MIVCSVETCTSTHIAIFEQVKRRNTPKRVLGPAVATQSPPLQQSPRAPTSIRTTSTSLQCSRNSKIKQSLSHPTTPPTDFVAQKATTATLEEAQPVEQAGFRRSFSTIDHIHSIERLLEVGCEYQQPITLVFIAFDKAFDSVVPQAIWKSL</sequence>
<keyword evidence="3" id="KW-1185">Reference proteome</keyword>
<organism evidence="2 3">
    <name type="scientific">Caenorhabditis japonica</name>
    <dbReference type="NCBI Taxonomy" id="281687"/>
    <lineage>
        <taxon>Eukaryota</taxon>
        <taxon>Metazoa</taxon>
        <taxon>Ecdysozoa</taxon>
        <taxon>Nematoda</taxon>
        <taxon>Chromadorea</taxon>
        <taxon>Rhabditida</taxon>
        <taxon>Rhabditina</taxon>
        <taxon>Rhabditomorpha</taxon>
        <taxon>Rhabditoidea</taxon>
        <taxon>Rhabditidae</taxon>
        <taxon>Peloderinae</taxon>
        <taxon>Caenorhabditis</taxon>
    </lineage>
</organism>
<proteinExistence type="predicted"/>
<dbReference type="AlphaFoldDB" id="A0A8R1HYT7"/>
<accession>A0A8R1HYT7</accession>
<evidence type="ECO:0000313" key="3">
    <source>
        <dbReference type="Proteomes" id="UP000005237"/>
    </source>
</evidence>
<reference evidence="3" key="1">
    <citation type="submission" date="2010-08" db="EMBL/GenBank/DDBJ databases">
        <authorList>
            <consortium name="Caenorhabditis japonica Sequencing Consortium"/>
            <person name="Wilson R.K."/>
        </authorList>
    </citation>
    <scope>NUCLEOTIDE SEQUENCE [LARGE SCALE GENOMIC DNA]</scope>
    <source>
        <strain evidence="3">DF5081</strain>
    </source>
</reference>
<evidence type="ECO:0000313" key="2">
    <source>
        <dbReference type="EnsemblMetazoa" id="CJA15930c.1"/>
    </source>
</evidence>
<feature type="compositionally biased region" description="Polar residues" evidence="1">
    <location>
        <begin position="35"/>
        <end position="73"/>
    </location>
</feature>
<evidence type="ECO:0000256" key="1">
    <source>
        <dbReference type="SAM" id="MobiDB-lite"/>
    </source>
</evidence>